<dbReference type="Gene3D" id="3.40.190.10">
    <property type="entry name" value="Periplasmic binding protein-like II"/>
    <property type="match status" value="2"/>
</dbReference>
<dbReference type="EMBL" id="FZOF01000004">
    <property type="protein sequence ID" value="SNS21060.1"/>
    <property type="molecule type" value="Genomic_DNA"/>
</dbReference>
<proteinExistence type="predicted"/>
<feature type="transmembrane region" description="Helical" evidence="3">
    <location>
        <begin position="235"/>
        <end position="255"/>
    </location>
</feature>
<dbReference type="RefSeq" id="WP_089223231.1">
    <property type="nucleotide sequence ID" value="NZ_FZOF01000004.1"/>
</dbReference>
<feature type="compositionally biased region" description="Low complexity" evidence="2">
    <location>
        <begin position="130"/>
        <end position="163"/>
    </location>
</feature>
<feature type="region of interest" description="Disordered" evidence="2">
    <location>
        <begin position="126"/>
        <end position="176"/>
    </location>
</feature>
<evidence type="ECO:0000256" key="2">
    <source>
        <dbReference type="SAM" id="MobiDB-lite"/>
    </source>
</evidence>
<keyword evidence="3" id="KW-0812">Transmembrane</keyword>
<dbReference type="SUPFAM" id="SSF53850">
    <property type="entry name" value="Periplasmic binding protein-like II"/>
    <property type="match status" value="1"/>
</dbReference>
<dbReference type="AlphaFoldDB" id="A0A239CLS1"/>
<evidence type="ECO:0000313" key="5">
    <source>
        <dbReference type="EMBL" id="SNS21060.1"/>
    </source>
</evidence>
<gene>
    <name evidence="5" type="ORF">SAMN05216252_104102</name>
</gene>
<dbReference type="InterPro" id="IPR024370">
    <property type="entry name" value="PBP_domain"/>
</dbReference>
<feature type="region of interest" description="Disordered" evidence="2">
    <location>
        <begin position="411"/>
        <end position="441"/>
    </location>
</feature>
<dbReference type="PANTHER" id="PTHR30570">
    <property type="entry name" value="PERIPLASMIC PHOSPHATE BINDING COMPONENT OF PHOSPHATE ABC TRANSPORTER"/>
    <property type="match status" value="1"/>
</dbReference>
<evidence type="ECO:0000256" key="1">
    <source>
        <dbReference type="ARBA" id="ARBA00022729"/>
    </source>
</evidence>
<dbReference type="InterPro" id="IPR050811">
    <property type="entry name" value="Phosphate_ABC_transporter"/>
</dbReference>
<dbReference type="Pfam" id="PF12849">
    <property type="entry name" value="PBP_like_2"/>
    <property type="match status" value="1"/>
</dbReference>
<feature type="region of interest" description="Disordered" evidence="2">
    <location>
        <begin position="206"/>
        <end position="226"/>
    </location>
</feature>
<reference evidence="5 6" key="1">
    <citation type="submission" date="2017-06" db="EMBL/GenBank/DDBJ databases">
        <authorList>
            <person name="Kim H.J."/>
            <person name="Triplett B.A."/>
        </authorList>
    </citation>
    <scope>NUCLEOTIDE SEQUENCE [LARGE SCALE GENOMIC DNA]</scope>
    <source>
        <strain evidence="5 6">CGMCC 4.1858</strain>
    </source>
</reference>
<accession>A0A239CLS1</accession>
<sequence>MFDTIADFFGGLSDGQMWAGAVVCAVSASVVAFWLDRYQGWRRISWSEVYNGPINKHINSQPPPGMWEIHWQGQQISEGSLVILEVRNSGVQTLEPEHFPGPLTFTFEGRKVVHFKVRDANETLETALRPQVPAQAAPVPADTHPAGAHPSGSGSVSGSASVSTVRQSAGEGTEQRTDTITLPLFTLNRRDRFRLLVLLEDGRNGSSVKPPKITAGGKVRGGRIKRTAGRARRRWAAAIVVTLVAALSLGAGTYANNRSLALNATCSSSRLTVAGSTAFSPLAHQVKESYEERCTEAEVLLEATGSREGLTKLRANRTDETIAMVDTVPGLAPEKGLDGHHVGVLVFAVVANEKLSRDRSLWDRGLTQEELRQVFTGGAVDDEDERLAGAPVAVVRADGSGTRDVFEERVLGTRPTTPASPCPVPRRDSDGAGGEGPAEAPRICSVGSTMELLDYVNRTENAVGYAEADALPFFPHVRTVPVNGTAPTKEDVLAGDYPFWASEVLYTREGATGITRDFLDFLRSRGVSKLLEGRGFLPCRELEDSRVEAMRCGAG</sequence>
<keyword evidence="3" id="KW-0472">Membrane</keyword>
<keyword evidence="3" id="KW-1133">Transmembrane helix</keyword>
<name>A0A239CLS1_9ACTN</name>
<dbReference type="Proteomes" id="UP000198280">
    <property type="component" value="Unassembled WGS sequence"/>
</dbReference>
<dbReference type="PANTHER" id="PTHR30570:SF1">
    <property type="entry name" value="PHOSPHATE-BINDING PROTEIN PSTS"/>
    <property type="match status" value="1"/>
</dbReference>
<keyword evidence="6" id="KW-1185">Reference proteome</keyword>
<evidence type="ECO:0000259" key="4">
    <source>
        <dbReference type="Pfam" id="PF12849"/>
    </source>
</evidence>
<protein>
    <submittedName>
        <fullName evidence="5">ABC-type phosphate transport system, substrate-binding protein</fullName>
    </submittedName>
</protein>
<organism evidence="5 6">
    <name type="scientific">Actinacidiphila glaucinigra</name>
    <dbReference type="NCBI Taxonomy" id="235986"/>
    <lineage>
        <taxon>Bacteria</taxon>
        <taxon>Bacillati</taxon>
        <taxon>Actinomycetota</taxon>
        <taxon>Actinomycetes</taxon>
        <taxon>Kitasatosporales</taxon>
        <taxon>Streptomycetaceae</taxon>
        <taxon>Actinacidiphila</taxon>
    </lineage>
</organism>
<evidence type="ECO:0000256" key="3">
    <source>
        <dbReference type="SAM" id="Phobius"/>
    </source>
</evidence>
<feature type="transmembrane region" description="Helical" evidence="3">
    <location>
        <begin position="17"/>
        <end position="35"/>
    </location>
</feature>
<feature type="domain" description="PBP" evidence="4">
    <location>
        <begin position="268"/>
        <end position="524"/>
    </location>
</feature>
<dbReference type="OrthoDB" id="9790048at2"/>
<keyword evidence="1" id="KW-0732">Signal</keyword>
<evidence type="ECO:0000313" key="6">
    <source>
        <dbReference type="Proteomes" id="UP000198280"/>
    </source>
</evidence>